<dbReference type="RefSeq" id="XP_014654141.1">
    <property type="nucleotide sequence ID" value="XM_014798655.1"/>
</dbReference>
<feature type="region of interest" description="Disordered" evidence="1">
    <location>
        <begin position="133"/>
        <end position="157"/>
    </location>
</feature>
<reference evidence="3" key="1">
    <citation type="journal article" date="2014" name="Genome Announc.">
        <title>Draft Genome Sequence of the Yeast Pseudozyma antarctica Type Strain JCM10317, a Producer of the Glycolipid Biosurfactants, Mannosylerythritol Lipids.</title>
        <authorList>
            <person name="Saika A."/>
            <person name="Koike H."/>
            <person name="Hori T."/>
            <person name="Fukuoka T."/>
            <person name="Sato S."/>
            <person name="Habe H."/>
            <person name="Kitamoto D."/>
            <person name="Morita T."/>
        </authorList>
    </citation>
    <scope>NUCLEOTIDE SEQUENCE [LARGE SCALE GENOMIC DNA]</scope>
    <source>
        <strain evidence="3">JCM 10317</strain>
    </source>
</reference>
<organism evidence="2 3">
    <name type="scientific">Pseudozyma antarctica</name>
    <name type="common">Yeast</name>
    <name type="synonym">Candida antarctica</name>
    <dbReference type="NCBI Taxonomy" id="84753"/>
    <lineage>
        <taxon>Eukaryota</taxon>
        <taxon>Fungi</taxon>
        <taxon>Dikarya</taxon>
        <taxon>Basidiomycota</taxon>
        <taxon>Ustilaginomycotina</taxon>
        <taxon>Ustilaginomycetes</taxon>
        <taxon>Ustilaginales</taxon>
        <taxon>Ustilaginaceae</taxon>
        <taxon>Moesziomyces</taxon>
    </lineage>
</organism>
<evidence type="ECO:0000313" key="3">
    <source>
        <dbReference type="Proteomes" id="UP000053758"/>
    </source>
</evidence>
<evidence type="ECO:0000256" key="1">
    <source>
        <dbReference type="SAM" id="MobiDB-lite"/>
    </source>
</evidence>
<dbReference type="HOGENOM" id="CLU_1677631_0_0_1"/>
<accession>A0A081CM36</accession>
<gene>
    <name evidence="2" type="ORF">PAN0_020d5961</name>
</gene>
<name>A0A081CM36_PSEA2</name>
<dbReference type="EMBL" id="DF830087">
    <property type="protein sequence ID" value="GAK67732.1"/>
    <property type="molecule type" value="Genomic_DNA"/>
</dbReference>
<evidence type="ECO:0000313" key="2">
    <source>
        <dbReference type="EMBL" id="GAK67732.1"/>
    </source>
</evidence>
<proteinExistence type="predicted"/>
<sequence>MRQVEVQAIEAISEVPSSTSASPPHHLHHARDIPLSASSRALDVDAALSHTICSSFGSIRSVSIGSSTRRLHTRLHIRANPGSALVLDSIVIHHRRHSAFTHIETGKRPQAYPAEHRTSPGSHAARCHSGLFHSQPHPDTPVRTTTALMSPCSSRSP</sequence>
<keyword evidence="3" id="KW-1185">Reference proteome</keyword>
<feature type="compositionally biased region" description="Polar residues" evidence="1">
    <location>
        <begin position="142"/>
        <end position="157"/>
    </location>
</feature>
<protein>
    <submittedName>
        <fullName evidence="2">Uncharacterized protein</fullName>
    </submittedName>
</protein>
<dbReference type="Proteomes" id="UP000053758">
    <property type="component" value="Unassembled WGS sequence"/>
</dbReference>
<dbReference type="GeneID" id="26306790"/>
<dbReference type="AlphaFoldDB" id="A0A081CM36"/>